<accession>A0AAD1XSK9</accession>
<dbReference type="EMBL" id="CAMPGE010020240">
    <property type="protein sequence ID" value="CAI2378508.1"/>
    <property type="molecule type" value="Genomic_DNA"/>
</dbReference>
<keyword evidence="3" id="KW-1185">Reference proteome</keyword>
<feature type="transmembrane region" description="Helical" evidence="1">
    <location>
        <begin position="166"/>
        <end position="189"/>
    </location>
</feature>
<evidence type="ECO:0000313" key="2">
    <source>
        <dbReference type="EMBL" id="CAI2378508.1"/>
    </source>
</evidence>
<evidence type="ECO:0000256" key="1">
    <source>
        <dbReference type="SAM" id="Phobius"/>
    </source>
</evidence>
<reference evidence="2" key="1">
    <citation type="submission" date="2023-07" db="EMBL/GenBank/DDBJ databases">
        <authorList>
            <consortium name="AG Swart"/>
            <person name="Singh M."/>
            <person name="Singh A."/>
            <person name="Seah K."/>
            <person name="Emmerich C."/>
        </authorList>
    </citation>
    <scope>NUCLEOTIDE SEQUENCE</scope>
    <source>
        <strain evidence="2">DP1</strain>
    </source>
</reference>
<dbReference type="AlphaFoldDB" id="A0AAD1XSK9"/>
<comment type="caution">
    <text evidence="2">The sequence shown here is derived from an EMBL/GenBank/DDBJ whole genome shotgun (WGS) entry which is preliminary data.</text>
</comment>
<evidence type="ECO:0000313" key="3">
    <source>
        <dbReference type="Proteomes" id="UP001295684"/>
    </source>
</evidence>
<dbReference type="Proteomes" id="UP001295684">
    <property type="component" value="Unassembled WGS sequence"/>
</dbReference>
<proteinExistence type="predicted"/>
<keyword evidence="1" id="KW-0812">Transmembrane</keyword>
<sequence length="248" mass="29261">MFISATDVDSGNKSCHNNSQKYWTEYEDFRPRIPLPESSCQGVPILTYEFPPNKQIATFEIPQEYFNQHRDEANEFYKNETQLDVSEIDRQITSDLLIYCYYCRKDVDIVRYDPRESMEYKRSLCFRICLILMIVFEVLFFVLCVCFSAVYLGLKASGDTGLENTYYALWIAFFSSLLVFFICGVLWFFCNPCFGCGQFEHYERPRGRRYQCSECESLMFIAYEDRVSCPLFTGAIKTYKAKHPRFEP</sequence>
<gene>
    <name evidence="2" type="ORF">ECRASSUSDP1_LOCUS19905</name>
</gene>
<organism evidence="2 3">
    <name type="scientific">Euplotes crassus</name>
    <dbReference type="NCBI Taxonomy" id="5936"/>
    <lineage>
        <taxon>Eukaryota</taxon>
        <taxon>Sar</taxon>
        <taxon>Alveolata</taxon>
        <taxon>Ciliophora</taxon>
        <taxon>Intramacronucleata</taxon>
        <taxon>Spirotrichea</taxon>
        <taxon>Hypotrichia</taxon>
        <taxon>Euplotida</taxon>
        <taxon>Euplotidae</taxon>
        <taxon>Moneuplotes</taxon>
    </lineage>
</organism>
<feature type="transmembrane region" description="Helical" evidence="1">
    <location>
        <begin position="124"/>
        <end position="154"/>
    </location>
</feature>
<protein>
    <submittedName>
        <fullName evidence="2">Uncharacterized protein</fullName>
    </submittedName>
</protein>
<name>A0AAD1XSK9_EUPCR</name>
<keyword evidence="1" id="KW-0472">Membrane</keyword>
<keyword evidence="1" id="KW-1133">Transmembrane helix</keyword>